<name>A0A918IPK1_9ACTN</name>
<reference evidence="1" key="2">
    <citation type="submission" date="2020-09" db="EMBL/GenBank/DDBJ databases">
        <authorList>
            <person name="Sun Q."/>
            <person name="Ohkuma M."/>
        </authorList>
    </citation>
    <scope>NUCLEOTIDE SEQUENCE</scope>
    <source>
        <strain evidence="1">JCM 4714</strain>
    </source>
</reference>
<organism evidence="1 2">
    <name type="scientific">Streptomyces alanosinicus</name>
    <dbReference type="NCBI Taxonomy" id="68171"/>
    <lineage>
        <taxon>Bacteria</taxon>
        <taxon>Bacillati</taxon>
        <taxon>Actinomycetota</taxon>
        <taxon>Actinomycetes</taxon>
        <taxon>Kitasatosporales</taxon>
        <taxon>Streptomycetaceae</taxon>
        <taxon>Streptomyces</taxon>
    </lineage>
</organism>
<reference evidence="1" key="1">
    <citation type="journal article" date="2014" name="Int. J. Syst. Evol. Microbiol.">
        <title>Complete genome sequence of Corynebacterium casei LMG S-19264T (=DSM 44701T), isolated from a smear-ripened cheese.</title>
        <authorList>
            <consortium name="US DOE Joint Genome Institute (JGI-PGF)"/>
            <person name="Walter F."/>
            <person name="Albersmeier A."/>
            <person name="Kalinowski J."/>
            <person name="Ruckert C."/>
        </authorList>
    </citation>
    <scope>NUCLEOTIDE SEQUENCE</scope>
    <source>
        <strain evidence="1">JCM 4714</strain>
    </source>
</reference>
<protein>
    <submittedName>
        <fullName evidence="1">Uncharacterized protein</fullName>
    </submittedName>
</protein>
<keyword evidence="2" id="KW-1185">Reference proteome</keyword>
<evidence type="ECO:0000313" key="2">
    <source>
        <dbReference type="Proteomes" id="UP000655443"/>
    </source>
</evidence>
<accession>A0A918IPK1</accession>
<evidence type="ECO:0000313" key="1">
    <source>
        <dbReference type="EMBL" id="GGW24385.1"/>
    </source>
</evidence>
<dbReference type="EMBL" id="BMVG01000090">
    <property type="protein sequence ID" value="GGW24385.1"/>
    <property type="molecule type" value="Genomic_DNA"/>
</dbReference>
<dbReference type="RefSeq" id="WP_229882581.1">
    <property type="nucleotide sequence ID" value="NZ_BMVG01000090.1"/>
</dbReference>
<sequence>MRPRWGESGALLHRQALYLASYDHGPDAAAWTAHTLHRRRDVLARRGWSPHWAEARSTATALARLGDARPLQNFIDRALADDDTAEAANLNYWALWLGALAVPQPDDGFMRDRDLAGWDPVTLLRGLARGLHVAPGFVDLYAHSLWSLLTAFPWLPQAAGQVAGPLRERAAQLLDGAAISARSRRELAHVYYVFDHNR</sequence>
<dbReference type="AlphaFoldDB" id="A0A918IPK1"/>
<proteinExistence type="predicted"/>
<comment type="caution">
    <text evidence="1">The sequence shown here is derived from an EMBL/GenBank/DDBJ whole genome shotgun (WGS) entry which is preliminary data.</text>
</comment>
<dbReference type="Proteomes" id="UP000655443">
    <property type="component" value="Unassembled WGS sequence"/>
</dbReference>
<gene>
    <name evidence="1" type="ORF">GCM10010339_94230</name>
</gene>